<dbReference type="Gene3D" id="3.40.720.10">
    <property type="entry name" value="Alkaline Phosphatase, subunit A"/>
    <property type="match status" value="1"/>
</dbReference>
<evidence type="ECO:0000259" key="3">
    <source>
        <dbReference type="Pfam" id="PF00884"/>
    </source>
</evidence>
<feature type="domain" description="Sulfatase N-terminal" evidence="3">
    <location>
        <begin position="4"/>
        <end position="330"/>
    </location>
</feature>
<keyword evidence="5" id="KW-1185">Reference proteome</keyword>
<reference evidence="4 5" key="1">
    <citation type="journal article" date="2014" name="PLoS Genet.">
        <title>Phylogenetically driven sequencing of extremely halophilic archaea reveals strategies for static and dynamic osmo-response.</title>
        <authorList>
            <person name="Becker E.A."/>
            <person name="Seitzer P.M."/>
            <person name="Tritt A."/>
            <person name="Larsen D."/>
            <person name="Krusor M."/>
            <person name="Yao A.I."/>
            <person name="Wu D."/>
            <person name="Madern D."/>
            <person name="Eisen J.A."/>
            <person name="Darling A.E."/>
            <person name="Facciotti M.T."/>
        </authorList>
    </citation>
    <scope>NUCLEOTIDE SEQUENCE [LARGE SCALE GENOMIC DNA]</scope>
    <source>
        <strain evidence="4 5">DSM 21995</strain>
    </source>
</reference>
<dbReference type="Proteomes" id="UP000011650">
    <property type="component" value="Unassembled WGS sequence"/>
</dbReference>
<dbReference type="AlphaFoldDB" id="M0P4E7"/>
<dbReference type="InterPro" id="IPR050738">
    <property type="entry name" value="Sulfatase"/>
</dbReference>
<dbReference type="GO" id="GO:0004065">
    <property type="term" value="F:arylsulfatase activity"/>
    <property type="evidence" value="ECO:0007669"/>
    <property type="project" value="TreeGrafter"/>
</dbReference>
<proteinExistence type="inferred from homology"/>
<feature type="region of interest" description="Disordered" evidence="2">
    <location>
        <begin position="436"/>
        <end position="464"/>
    </location>
</feature>
<dbReference type="SUPFAM" id="SSF53649">
    <property type="entry name" value="Alkaline phosphatase-like"/>
    <property type="match status" value="1"/>
</dbReference>
<evidence type="ECO:0000313" key="5">
    <source>
        <dbReference type="Proteomes" id="UP000011650"/>
    </source>
</evidence>
<dbReference type="OrthoDB" id="3164at2157"/>
<dbReference type="STRING" id="1227482.C469_02556"/>
<dbReference type="InterPro" id="IPR017850">
    <property type="entry name" value="Alkaline_phosphatase_core_sf"/>
</dbReference>
<gene>
    <name evidence="4" type="ORF">C469_02556</name>
</gene>
<evidence type="ECO:0000256" key="1">
    <source>
        <dbReference type="ARBA" id="ARBA00008779"/>
    </source>
</evidence>
<sequence length="464" mass="50974">MNRDIVWVTLESVRRDRTSEGASERRTTPNLARLASREDAVGFGNAVAHSIWTRPSTASILTGRAPSDHRVWSAEAALPDGMRTVPEQLRDAGYRTVGVSANPQFSPATGLDRGFERFHYLERGSLVREAGFGTMCRYLLNVRRHSAGLTTDTRQHCLGFLHDSIARRHIGRAADDDRPLFLYVHLGDSHHPYCPPKGFRDRFADELALSPADALETVLDASARLHEHIAEGVPFDEERWNALSVLYDTCLAYVDALAGSIVDAASSRLDDPVIVVTADHGEFFGEDDLLAHMLSTHTAVTDVPLVVRGLDERAAANGPVQHADVWATLSGRSIPAVDVPIGRDLVSESPSFAVTQRGGERAAKKVETIAAHNPSFDGDRYGRGPVTSLRTESHRLRRDADGDALFDLRDETTDIRETEPALAAELSDAADEWLRERGQPSAGHDGEATFSSEMERRLEDLGYL</sequence>
<comment type="similarity">
    <text evidence="1">Belongs to the sulfatase family.</text>
</comment>
<feature type="compositionally biased region" description="Basic and acidic residues" evidence="2">
    <location>
        <begin position="453"/>
        <end position="464"/>
    </location>
</feature>
<comment type="caution">
    <text evidence="4">The sequence shown here is derived from an EMBL/GenBank/DDBJ whole genome shotgun (WGS) entry which is preliminary data.</text>
</comment>
<protein>
    <submittedName>
        <fullName evidence="4">Arylsulfatase A family protein</fullName>
    </submittedName>
</protein>
<dbReference type="PATRIC" id="fig|1227482.3.peg.519"/>
<dbReference type="EMBL" id="AOJG01000007">
    <property type="protein sequence ID" value="EMA63700.1"/>
    <property type="molecule type" value="Genomic_DNA"/>
</dbReference>
<dbReference type="Pfam" id="PF00884">
    <property type="entry name" value="Sulfatase"/>
    <property type="match status" value="1"/>
</dbReference>
<organism evidence="4 5">
    <name type="scientific">Halorubrum lipolyticum DSM 21995</name>
    <dbReference type="NCBI Taxonomy" id="1227482"/>
    <lineage>
        <taxon>Archaea</taxon>
        <taxon>Methanobacteriati</taxon>
        <taxon>Methanobacteriota</taxon>
        <taxon>Stenosarchaea group</taxon>
        <taxon>Halobacteria</taxon>
        <taxon>Halobacteriales</taxon>
        <taxon>Haloferacaceae</taxon>
        <taxon>Halorubrum</taxon>
    </lineage>
</organism>
<accession>M0P4E7</accession>
<dbReference type="InterPro" id="IPR000917">
    <property type="entry name" value="Sulfatase_N"/>
</dbReference>
<evidence type="ECO:0000313" key="4">
    <source>
        <dbReference type="EMBL" id="EMA63700.1"/>
    </source>
</evidence>
<dbReference type="RefSeq" id="WP_008003584.1">
    <property type="nucleotide sequence ID" value="NZ_AOJG01000007.1"/>
</dbReference>
<dbReference type="PANTHER" id="PTHR42693">
    <property type="entry name" value="ARYLSULFATASE FAMILY MEMBER"/>
    <property type="match status" value="1"/>
</dbReference>
<evidence type="ECO:0000256" key="2">
    <source>
        <dbReference type="SAM" id="MobiDB-lite"/>
    </source>
</evidence>
<name>M0P4E7_9EURY</name>
<dbReference type="CDD" id="cd16148">
    <property type="entry name" value="sulfatase_like"/>
    <property type="match status" value="1"/>
</dbReference>
<dbReference type="PANTHER" id="PTHR42693:SF33">
    <property type="entry name" value="ARYLSULFATASE"/>
    <property type="match status" value="1"/>
</dbReference>